<dbReference type="GO" id="GO:0009523">
    <property type="term" value="C:photosystem II"/>
    <property type="evidence" value="ECO:0007669"/>
    <property type="project" value="UniProtKB-KW"/>
</dbReference>
<dbReference type="SUPFAM" id="SSF50939">
    <property type="entry name" value="Sialidases"/>
    <property type="match status" value="1"/>
</dbReference>
<keyword evidence="2" id="KW-0604">Photosystem II</keyword>
<dbReference type="AlphaFoldDB" id="A0A8J7FP58"/>
<organism evidence="4 5">
    <name type="scientific">Faecalibacter rhinopitheci</name>
    <dbReference type="NCBI Taxonomy" id="2779678"/>
    <lineage>
        <taxon>Bacteria</taxon>
        <taxon>Pseudomonadati</taxon>
        <taxon>Bacteroidota</taxon>
        <taxon>Flavobacteriia</taxon>
        <taxon>Flavobacteriales</taxon>
        <taxon>Weeksellaceae</taxon>
        <taxon>Faecalibacter</taxon>
    </lineage>
</organism>
<dbReference type="InterPro" id="IPR028203">
    <property type="entry name" value="PSII_CF48-like_dom"/>
</dbReference>
<dbReference type="GO" id="GO:0015979">
    <property type="term" value="P:photosynthesis"/>
    <property type="evidence" value="ECO:0007669"/>
    <property type="project" value="UniProtKB-KW"/>
</dbReference>
<evidence type="ECO:0000313" key="4">
    <source>
        <dbReference type="EMBL" id="MBF0597315.1"/>
    </source>
</evidence>
<keyword evidence="1" id="KW-0602">Photosynthesis</keyword>
<dbReference type="Gene3D" id="2.130.10.10">
    <property type="entry name" value="YVTN repeat-like/Quinoprotein amine dehydrogenase"/>
    <property type="match status" value="1"/>
</dbReference>
<dbReference type="EMBL" id="JADGIK010000004">
    <property type="protein sequence ID" value="MBF0597315.1"/>
    <property type="molecule type" value="Genomic_DNA"/>
</dbReference>
<evidence type="ECO:0000256" key="1">
    <source>
        <dbReference type="ARBA" id="ARBA00022531"/>
    </source>
</evidence>
<evidence type="ECO:0000313" key="5">
    <source>
        <dbReference type="Proteomes" id="UP000608754"/>
    </source>
</evidence>
<dbReference type="Pfam" id="PF14870">
    <property type="entry name" value="PSII_BNR"/>
    <property type="match status" value="1"/>
</dbReference>
<evidence type="ECO:0000259" key="3">
    <source>
        <dbReference type="Pfam" id="PF14870"/>
    </source>
</evidence>
<dbReference type="PANTHER" id="PTHR47199">
    <property type="entry name" value="PHOTOSYSTEM II STABILITY/ASSEMBLY FACTOR HCF136, CHLOROPLASTIC"/>
    <property type="match status" value="1"/>
</dbReference>
<comment type="caution">
    <text evidence="4">The sequence shown here is derived from an EMBL/GenBank/DDBJ whole genome shotgun (WGS) entry which is preliminary data.</text>
</comment>
<accession>A0A8J7FP58</accession>
<protein>
    <recommendedName>
        <fullName evidence="3">Photosynthesis system II assembly factor Ycf48/Hcf136-like domain-containing protein</fullName>
    </recommendedName>
</protein>
<sequence>MKLLFFLLSTLSFAQTYSILNEDNKDVSYRGLAFESATTFIVSGSKNTIGKTTDGGKTFKWISPTVVQNRDFRDIEVLSKDNYITLGIDAPAYILQTIDGGKNWKKVYENTQKGIFLDAMYVDSKNKKVYVIGDPIETSKPFVLTASTTDLTKWTINNSLLNQGVRLKNPKEAFFASSGSNIYADANQVMIVSGGAESNLYRYTTKGGQLYTLQKSNATTAGINGMAYDAINNVGYLVGGDYTKPMDSKYNLYKFKIDSKNQLQFIDSWKYPDGYKSGVTILSKDKVVVCGYSGVDYSVDGGHNWKNITKDSYNTCLASPDKKYVILVGNKGKIGKINF</sequence>
<feature type="domain" description="Photosynthesis system II assembly factor Ycf48/Hcf136-like" evidence="3">
    <location>
        <begin position="31"/>
        <end position="109"/>
    </location>
</feature>
<gene>
    <name evidence="4" type="ORF">IM532_07625</name>
</gene>
<dbReference type="Proteomes" id="UP000608754">
    <property type="component" value="Unassembled WGS sequence"/>
</dbReference>
<dbReference type="RefSeq" id="WP_194182859.1">
    <property type="nucleotide sequence ID" value="NZ_JADGIK010000004.1"/>
</dbReference>
<dbReference type="InterPro" id="IPR015943">
    <property type="entry name" value="WD40/YVTN_repeat-like_dom_sf"/>
</dbReference>
<name>A0A8J7FP58_9FLAO</name>
<keyword evidence="5" id="KW-1185">Reference proteome</keyword>
<dbReference type="PANTHER" id="PTHR47199:SF2">
    <property type="entry name" value="PHOTOSYSTEM II STABILITY_ASSEMBLY FACTOR HCF136, CHLOROPLASTIC"/>
    <property type="match status" value="1"/>
</dbReference>
<reference evidence="4" key="1">
    <citation type="submission" date="2020-10" db="EMBL/GenBank/DDBJ databases">
        <authorList>
            <person name="Lu T."/>
            <person name="Wang Q."/>
            <person name="Han X."/>
        </authorList>
    </citation>
    <scope>NUCLEOTIDE SEQUENCE</scope>
    <source>
        <strain evidence="4">WQ 117</strain>
    </source>
</reference>
<proteinExistence type="predicted"/>
<evidence type="ECO:0000256" key="2">
    <source>
        <dbReference type="ARBA" id="ARBA00023276"/>
    </source>
</evidence>
<dbReference type="InterPro" id="IPR036278">
    <property type="entry name" value="Sialidase_sf"/>
</dbReference>